<dbReference type="Proteomes" id="UP001595456">
    <property type="component" value="Unassembled WGS sequence"/>
</dbReference>
<name>A0ABV7E6Y1_9SPHN</name>
<proteinExistence type="predicted"/>
<organism evidence="2 3">
    <name type="scientific">Alteraurantiacibacter palmitatis</name>
    <dbReference type="NCBI Taxonomy" id="2054628"/>
    <lineage>
        <taxon>Bacteria</taxon>
        <taxon>Pseudomonadati</taxon>
        <taxon>Pseudomonadota</taxon>
        <taxon>Alphaproteobacteria</taxon>
        <taxon>Sphingomonadales</taxon>
        <taxon>Erythrobacteraceae</taxon>
        <taxon>Alteraurantiacibacter</taxon>
    </lineage>
</organism>
<accession>A0ABV7E6Y1</accession>
<sequence>MSVTRSAPFVEVRRWADADCPLFRAAWDALAAAAGEPNPFYESWYLLPSLRALDPAGEVALLCLHEAGGELAGVMPLRLYPSYYGYPLKHWRNWVHDQCFCGQPLVVRGMERVFWRAALEWCDANNSGGLFLHLLQMPASGPLHDALKAELAAQGRPAATVLEERRALIATQASPEDYLAASLTGKKRKELRRQYRRLAEIGTLEIVRCRSAEDIAAWTNAFLALEAAGWKGRAGSALADDPAHAALFRESLLEAARRGRVERLTLLLDHRPIAMLATFLTPPGAYAYKTAFDEAFARYSPGVLLQCEAMNLVADPAIDWIDSCAAPDHAMIDHIWRERRRMARHSIGIGGPLRRTLFRLLAWRENGHLPGGIS</sequence>
<comment type="caution">
    <text evidence="2">The sequence shown here is derived from an EMBL/GenBank/DDBJ whole genome shotgun (WGS) entry which is preliminary data.</text>
</comment>
<dbReference type="EMBL" id="JBHRST010000008">
    <property type="protein sequence ID" value="MFC3097321.1"/>
    <property type="molecule type" value="Genomic_DNA"/>
</dbReference>
<dbReference type="Gene3D" id="3.40.630.30">
    <property type="match status" value="1"/>
</dbReference>
<evidence type="ECO:0000313" key="2">
    <source>
        <dbReference type="EMBL" id="MFC3097321.1"/>
    </source>
</evidence>
<dbReference type="InterPro" id="IPR038740">
    <property type="entry name" value="BioF2-like_GNAT_dom"/>
</dbReference>
<evidence type="ECO:0000313" key="3">
    <source>
        <dbReference type="Proteomes" id="UP001595456"/>
    </source>
</evidence>
<protein>
    <submittedName>
        <fullName evidence="2">GNAT family N-acetyltransferase</fullName>
    </submittedName>
</protein>
<dbReference type="Pfam" id="PF13480">
    <property type="entry name" value="Acetyltransf_6"/>
    <property type="match status" value="1"/>
</dbReference>
<dbReference type="RefSeq" id="WP_336926083.1">
    <property type="nucleotide sequence ID" value="NZ_JBANRO010000006.1"/>
</dbReference>
<dbReference type="SUPFAM" id="SSF55729">
    <property type="entry name" value="Acyl-CoA N-acyltransferases (Nat)"/>
    <property type="match status" value="1"/>
</dbReference>
<feature type="domain" description="BioF2-like acetyltransferase" evidence="1">
    <location>
        <begin position="186"/>
        <end position="325"/>
    </location>
</feature>
<keyword evidence="3" id="KW-1185">Reference proteome</keyword>
<dbReference type="InterPro" id="IPR016181">
    <property type="entry name" value="Acyl_CoA_acyltransferase"/>
</dbReference>
<gene>
    <name evidence="2" type="ORF">ACFODU_05835</name>
</gene>
<reference evidence="3" key="1">
    <citation type="journal article" date="2019" name="Int. J. Syst. Evol. Microbiol.">
        <title>The Global Catalogue of Microorganisms (GCM) 10K type strain sequencing project: providing services to taxonomists for standard genome sequencing and annotation.</title>
        <authorList>
            <consortium name="The Broad Institute Genomics Platform"/>
            <consortium name="The Broad Institute Genome Sequencing Center for Infectious Disease"/>
            <person name="Wu L."/>
            <person name="Ma J."/>
        </authorList>
    </citation>
    <scope>NUCLEOTIDE SEQUENCE [LARGE SCALE GENOMIC DNA]</scope>
    <source>
        <strain evidence="3">KCTC 52607</strain>
    </source>
</reference>
<evidence type="ECO:0000259" key="1">
    <source>
        <dbReference type="Pfam" id="PF13480"/>
    </source>
</evidence>